<protein>
    <submittedName>
        <fullName evidence="1">Uncharacterized protein</fullName>
    </submittedName>
</protein>
<proteinExistence type="predicted"/>
<dbReference type="AlphaFoldDB" id="A0A5B7EQ87"/>
<gene>
    <name evidence="1" type="ORF">E2C01_028527</name>
</gene>
<reference evidence="1 2" key="1">
    <citation type="submission" date="2019-05" db="EMBL/GenBank/DDBJ databases">
        <title>Another draft genome of Portunus trituberculatus and its Hox gene families provides insights of decapod evolution.</title>
        <authorList>
            <person name="Jeong J.-H."/>
            <person name="Song I."/>
            <person name="Kim S."/>
            <person name="Choi T."/>
            <person name="Kim D."/>
            <person name="Ryu S."/>
            <person name="Kim W."/>
        </authorList>
    </citation>
    <scope>NUCLEOTIDE SEQUENCE [LARGE SCALE GENOMIC DNA]</scope>
    <source>
        <tissue evidence="1">Muscle</tissue>
    </source>
</reference>
<dbReference type="OrthoDB" id="6380783at2759"/>
<sequence>MTFNQVKSWCRILLEWRCNWQEDYSRRLNLQIIGFDEQHGGETWEQTTIRVSKLLEDKLELPNIEHERAHMVGRSVDYWTRPIIVRFVRFCDREAVMRNVSKLRGTKIYFNEDLCPASLAIKKTQFPEMKQARRDGKVA</sequence>
<comment type="caution">
    <text evidence="1">The sequence shown here is derived from an EMBL/GenBank/DDBJ whole genome shotgun (WGS) entry which is preliminary data.</text>
</comment>
<accession>A0A5B7EQ87</accession>
<name>A0A5B7EQ87_PORTR</name>
<dbReference type="EMBL" id="VSRR010003202">
    <property type="protein sequence ID" value="MPC35113.1"/>
    <property type="molecule type" value="Genomic_DNA"/>
</dbReference>
<evidence type="ECO:0000313" key="2">
    <source>
        <dbReference type="Proteomes" id="UP000324222"/>
    </source>
</evidence>
<keyword evidence="2" id="KW-1185">Reference proteome</keyword>
<organism evidence="1 2">
    <name type="scientific">Portunus trituberculatus</name>
    <name type="common">Swimming crab</name>
    <name type="synonym">Neptunus trituberculatus</name>
    <dbReference type="NCBI Taxonomy" id="210409"/>
    <lineage>
        <taxon>Eukaryota</taxon>
        <taxon>Metazoa</taxon>
        <taxon>Ecdysozoa</taxon>
        <taxon>Arthropoda</taxon>
        <taxon>Crustacea</taxon>
        <taxon>Multicrustacea</taxon>
        <taxon>Malacostraca</taxon>
        <taxon>Eumalacostraca</taxon>
        <taxon>Eucarida</taxon>
        <taxon>Decapoda</taxon>
        <taxon>Pleocyemata</taxon>
        <taxon>Brachyura</taxon>
        <taxon>Eubrachyura</taxon>
        <taxon>Portunoidea</taxon>
        <taxon>Portunidae</taxon>
        <taxon>Portuninae</taxon>
        <taxon>Portunus</taxon>
    </lineage>
</organism>
<dbReference type="Gene3D" id="3.30.70.1820">
    <property type="entry name" value="L1 transposable element, RRM domain"/>
    <property type="match status" value="1"/>
</dbReference>
<dbReference type="Proteomes" id="UP000324222">
    <property type="component" value="Unassembled WGS sequence"/>
</dbReference>
<evidence type="ECO:0000313" key="1">
    <source>
        <dbReference type="EMBL" id="MPC35113.1"/>
    </source>
</evidence>